<reference evidence="2" key="1">
    <citation type="submission" date="2019-10" db="EMBL/GenBank/DDBJ databases">
        <title>Conservation and host-specific expression of non-tandemly repeated heterogenous ribosome RNA gene in arbuscular mycorrhizal fungi.</title>
        <authorList>
            <person name="Maeda T."/>
            <person name="Kobayashi Y."/>
            <person name="Nakagawa T."/>
            <person name="Ezawa T."/>
            <person name="Yamaguchi K."/>
            <person name="Bino T."/>
            <person name="Nishimoto Y."/>
            <person name="Shigenobu S."/>
            <person name="Kawaguchi M."/>
        </authorList>
    </citation>
    <scope>NUCLEOTIDE SEQUENCE</scope>
    <source>
        <strain evidence="2">HR1</strain>
    </source>
</reference>
<dbReference type="EMBL" id="BLAL01000051">
    <property type="protein sequence ID" value="GES80719.1"/>
    <property type="molecule type" value="Genomic_DNA"/>
</dbReference>
<keyword evidence="1" id="KW-0472">Membrane</keyword>
<evidence type="ECO:0000256" key="1">
    <source>
        <dbReference type="SAM" id="Phobius"/>
    </source>
</evidence>
<accession>A0A8H3QLA2</accession>
<evidence type="ECO:0000313" key="2">
    <source>
        <dbReference type="EMBL" id="GES80719.1"/>
    </source>
</evidence>
<dbReference type="Proteomes" id="UP000615446">
    <property type="component" value="Unassembled WGS sequence"/>
</dbReference>
<protein>
    <submittedName>
        <fullName evidence="2">Uncharacterized protein</fullName>
    </submittedName>
</protein>
<organism evidence="2 3">
    <name type="scientific">Rhizophagus clarus</name>
    <dbReference type="NCBI Taxonomy" id="94130"/>
    <lineage>
        <taxon>Eukaryota</taxon>
        <taxon>Fungi</taxon>
        <taxon>Fungi incertae sedis</taxon>
        <taxon>Mucoromycota</taxon>
        <taxon>Glomeromycotina</taxon>
        <taxon>Glomeromycetes</taxon>
        <taxon>Glomerales</taxon>
        <taxon>Glomeraceae</taxon>
        <taxon>Rhizophagus</taxon>
    </lineage>
</organism>
<keyword evidence="1" id="KW-1133">Transmembrane helix</keyword>
<sequence>MEDYNDQRDNQSNVRISNNELLRYYPLKKGQALTRVKAFKKSSDILMRVKDNGFIEYYCRSNNKEISGLPCSIFKPTKSRLRIRGNLTLSTPSPPPTRRSSTVLTIPPTMETLERDVRCLTNNKTNLHLKLFSLPIIIVVILRITVQMKIKAIKLKIDVGRAIHPNLPLVDTLGTKLSKADNKVMTASCSSLSISPTAVLATFCIVLAASFAELYNELPTS</sequence>
<feature type="transmembrane region" description="Helical" evidence="1">
    <location>
        <begin position="127"/>
        <end position="146"/>
    </location>
</feature>
<feature type="transmembrane region" description="Helical" evidence="1">
    <location>
        <begin position="192"/>
        <end position="212"/>
    </location>
</feature>
<proteinExistence type="predicted"/>
<comment type="caution">
    <text evidence="2">The sequence shown here is derived from an EMBL/GenBank/DDBJ whole genome shotgun (WGS) entry which is preliminary data.</text>
</comment>
<evidence type="ECO:0000313" key="3">
    <source>
        <dbReference type="Proteomes" id="UP000615446"/>
    </source>
</evidence>
<dbReference type="AlphaFoldDB" id="A0A8H3QLA2"/>
<keyword evidence="1" id="KW-0812">Transmembrane</keyword>
<gene>
    <name evidence="2" type="ORF">RCL2_000798400</name>
</gene>
<name>A0A8H3QLA2_9GLOM</name>